<dbReference type="InterPro" id="IPR044613">
    <property type="entry name" value="Nep1/2-like"/>
</dbReference>
<dbReference type="GO" id="GO:0008234">
    <property type="term" value="F:cysteine-type peptidase activity"/>
    <property type="evidence" value="ECO:0007669"/>
    <property type="project" value="UniProtKB-KW"/>
</dbReference>
<dbReference type="Pfam" id="PF02902">
    <property type="entry name" value="Peptidase_C48"/>
    <property type="match status" value="1"/>
</dbReference>
<dbReference type="GO" id="GO:0000338">
    <property type="term" value="P:protein deneddylation"/>
    <property type="evidence" value="ECO:0007669"/>
    <property type="project" value="TreeGrafter"/>
</dbReference>
<keyword evidence="2" id="KW-0378">Hydrolase</keyword>
<evidence type="ECO:0000256" key="2">
    <source>
        <dbReference type="ARBA" id="ARBA00022801"/>
    </source>
</evidence>
<keyword evidence="1 6" id="KW-0645">Protease</keyword>
<evidence type="ECO:0000313" key="7">
    <source>
        <dbReference type="Proteomes" id="UP000321304"/>
    </source>
</evidence>
<protein>
    <submittedName>
        <fullName evidence="6">Ulp1 family protease catalytic subunit</fullName>
    </submittedName>
</protein>
<name>A0A560LCG5_9BRAD</name>
<gene>
    <name evidence="6" type="ORF">FBZ93_11184</name>
</gene>
<dbReference type="AlphaFoldDB" id="A0A560LCG5"/>
<feature type="domain" description="Ubiquitin-like protease family profile" evidence="5">
    <location>
        <begin position="209"/>
        <end position="373"/>
    </location>
</feature>
<reference evidence="6 7" key="1">
    <citation type="submission" date="2019-06" db="EMBL/GenBank/DDBJ databases">
        <title>Genomic Encyclopedia of Type Strains, Phase IV (KMG-V): Genome sequencing to study the core and pangenomes of soil and plant-associated prokaryotes.</title>
        <authorList>
            <person name="Whitman W."/>
        </authorList>
    </citation>
    <scope>NUCLEOTIDE SEQUENCE [LARGE SCALE GENOMIC DNA]</scope>
    <source>
        <strain evidence="6 7">BR 10355</strain>
    </source>
</reference>
<evidence type="ECO:0000256" key="3">
    <source>
        <dbReference type="ARBA" id="ARBA00022807"/>
    </source>
</evidence>
<proteinExistence type="predicted"/>
<keyword evidence="7" id="KW-1185">Reference proteome</keyword>
<feature type="region of interest" description="Disordered" evidence="4">
    <location>
        <begin position="190"/>
        <end position="215"/>
    </location>
</feature>
<keyword evidence="3" id="KW-0788">Thiol protease</keyword>
<dbReference type="PROSITE" id="PS50600">
    <property type="entry name" value="ULP_PROTEASE"/>
    <property type="match status" value="1"/>
</dbReference>
<dbReference type="PANTHER" id="PTHR46468">
    <property type="entry name" value="SENTRIN-SPECIFIC PROTEASE 8"/>
    <property type="match status" value="1"/>
</dbReference>
<comment type="caution">
    <text evidence="6">The sequence shown here is derived from an EMBL/GenBank/DDBJ whole genome shotgun (WGS) entry which is preliminary data.</text>
</comment>
<dbReference type="InterPro" id="IPR003653">
    <property type="entry name" value="Peptidase_C48_C"/>
</dbReference>
<dbReference type="Gene3D" id="3.40.395.10">
    <property type="entry name" value="Adenoviral Proteinase, Chain A"/>
    <property type="match status" value="1"/>
</dbReference>
<accession>A0A560LCG5</accession>
<dbReference type="GO" id="GO:0006508">
    <property type="term" value="P:proteolysis"/>
    <property type="evidence" value="ECO:0007669"/>
    <property type="project" value="UniProtKB-KW"/>
</dbReference>
<evidence type="ECO:0000256" key="1">
    <source>
        <dbReference type="ARBA" id="ARBA00022670"/>
    </source>
</evidence>
<dbReference type="PANTHER" id="PTHR46468:SF1">
    <property type="entry name" value="SENTRIN-SPECIFIC PROTEASE 8"/>
    <property type="match status" value="1"/>
</dbReference>
<dbReference type="SUPFAM" id="SSF54001">
    <property type="entry name" value="Cysteine proteinases"/>
    <property type="match status" value="1"/>
</dbReference>
<evidence type="ECO:0000313" key="6">
    <source>
        <dbReference type="EMBL" id="TWB93045.1"/>
    </source>
</evidence>
<organism evidence="6 7">
    <name type="scientific">Bradyrhizobium macuxiense</name>
    <dbReference type="NCBI Taxonomy" id="1755647"/>
    <lineage>
        <taxon>Bacteria</taxon>
        <taxon>Pseudomonadati</taxon>
        <taxon>Pseudomonadota</taxon>
        <taxon>Alphaproteobacteria</taxon>
        <taxon>Hyphomicrobiales</taxon>
        <taxon>Nitrobacteraceae</taxon>
        <taxon>Bradyrhizobium</taxon>
    </lineage>
</organism>
<dbReference type="EMBL" id="VITY01000011">
    <property type="protein sequence ID" value="TWB93045.1"/>
    <property type="molecule type" value="Genomic_DNA"/>
</dbReference>
<dbReference type="Proteomes" id="UP000321304">
    <property type="component" value="Unassembled WGS sequence"/>
</dbReference>
<dbReference type="GO" id="GO:0019784">
    <property type="term" value="F:deNEDDylase activity"/>
    <property type="evidence" value="ECO:0007669"/>
    <property type="project" value="InterPro"/>
</dbReference>
<sequence>MSPSRSARAEPSPAVGDLERLAPLSPTSSRSDLPSQLPYIAVEIQATVPAEDFRHAEDFTHIVGLGWDHGCQSAPGPLVGSMDKKGVLPATPLQPRPHFYINGRPYTAELGQGTKEATLDSPRGLSATLVPGHGLQSLEPAMADVEGVPKHVGETSSSTSASTSAIPKSAKGCGLWWCFKSAFDKSLRRSRRENSSGRLDQPVGQASGSGIPLQPPRLLGDTEWLGDEHITADYTLLEQELLSDNPDLAARTRFLRPAQAHLLRLTEDDHIRQDALWGIIKDENENDAANFLFLPVNDGGASAQGTHWSLLLVDRRDPEAVVAYHFDSLRGYNSAKAEQLAARLGASLQPAQMAQQRNRHDCGVFVLDATRTLVVRMAQTQRIDDELLDLDNLVAGRQALRDRLSAHAPL</sequence>
<evidence type="ECO:0000256" key="4">
    <source>
        <dbReference type="SAM" id="MobiDB-lite"/>
    </source>
</evidence>
<feature type="compositionally biased region" description="Low complexity" evidence="4">
    <location>
        <begin position="1"/>
        <end position="14"/>
    </location>
</feature>
<feature type="region of interest" description="Disordered" evidence="4">
    <location>
        <begin position="1"/>
        <end position="33"/>
    </location>
</feature>
<evidence type="ECO:0000259" key="5">
    <source>
        <dbReference type="PROSITE" id="PS50600"/>
    </source>
</evidence>
<dbReference type="InterPro" id="IPR038765">
    <property type="entry name" value="Papain-like_cys_pep_sf"/>
</dbReference>
<dbReference type="STRING" id="1755647.AS156_07035"/>